<comment type="caution">
    <text evidence="2">The sequence shown here is derived from an EMBL/GenBank/DDBJ whole genome shotgun (WGS) entry which is preliminary data.</text>
</comment>
<feature type="region of interest" description="Disordered" evidence="1">
    <location>
        <begin position="426"/>
        <end position="451"/>
    </location>
</feature>
<protein>
    <recommendedName>
        <fullName evidence="4">DUF1766-domain-containing protein</fullName>
    </recommendedName>
</protein>
<evidence type="ECO:0000256" key="1">
    <source>
        <dbReference type="SAM" id="MobiDB-lite"/>
    </source>
</evidence>
<reference evidence="3" key="1">
    <citation type="submission" date="2024-06" db="EMBL/GenBank/DDBJ databases">
        <title>Multi-omics analyses provide insights into the biosynthesis of the anticancer antibiotic pleurotin in Hohenbuehelia grisea.</title>
        <authorList>
            <person name="Weaver J.A."/>
            <person name="Alberti F."/>
        </authorList>
    </citation>
    <scope>NUCLEOTIDE SEQUENCE [LARGE SCALE GENOMIC DNA]</scope>
    <source>
        <strain evidence="3">T-177</strain>
    </source>
</reference>
<dbReference type="EMBL" id="JASNQZ010000002">
    <property type="protein sequence ID" value="KAL0960232.1"/>
    <property type="molecule type" value="Genomic_DNA"/>
</dbReference>
<evidence type="ECO:0008006" key="4">
    <source>
        <dbReference type="Google" id="ProtNLM"/>
    </source>
</evidence>
<organism evidence="2 3">
    <name type="scientific">Hohenbuehelia grisea</name>
    <dbReference type="NCBI Taxonomy" id="104357"/>
    <lineage>
        <taxon>Eukaryota</taxon>
        <taxon>Fungi</taxon>
        <taxon>Dikarya</taxon>
        <taxon>Basidiomycota</taxon>
        <taxon>Agaricomycotina</taxon>
        <taxon>Agaricomycetes</taxon>
        <taxon>Agaricomycetidae</taxon>
        <taxon>Agaricales</taxon>
        <taxon>Pleurotineae</taxon>
        <taxon>Pleurotaceae</taxon>
        <taxon>Hohenbuehelia</taxon>
    </lineage>
</organism>
<proteinExistence type="predicted"/>
<evidence type="ECO:0000313" key="3">
    <source>
        <dbReference type="Proteomes" id="UP001556367"/>
    </source>
</evidence>
<keyword evidence="3" id="KW-1185">Reference proteome</keyword>
<feature type="compositionally biased region" description="Low complexity" evidence="1">
    <location>
        <begin position="182"/>
        <end position="194"/>
    </location>
</feature>
<dbReference type="PANTHER" id="PTHR28094:SF1">
    <property type="entry name" value="MEIOTICALLY UP-REGULATED GENE 113 PROTEIN"/>
    <property type="match status" value="1"/>
</dbReference>
<dbReference type="PANTHER" id="PTHR28094">
    <property type="entry name" value="MEIOTICALLY UP-REGULATED GENE 113 PROTEIN"/>
    <property type="match status" value="1"/>
</dbReference>
<feature type="compositionally biased region" description="Pro residues" evidence="1">
    <location>
        <begin position="118"/>
        <end position="136"/>
    </location>
</feature>
<dbReference type="Pfam" id="PF13455">
    <property type="entry name" value="MUG113"/>
    <property type="match status" value="1"/>
</dbReference>
<dbReference type="InterPro" id="IPR053006">
    <property type="entry name" value="Meiosis_regulatory"/>
</dbReference>
<feature type="compositionally biased region" description="Pro residues" evidence="1">
    <location>
        <begin position="88"/>
        <end position="110"/>
    </location>
</feature>
<name>A0ABR3JXE4_9AGAR</name>
<evidence type="ECO:0000313" key="2">
    <source>
        <dbReference type="EMBL" id="KAL0960232.1"/>
    </source>
</evidence>
<sequence>MSSPDFVKDASKGLKDALKARIYSKFGMNSDKPPKPPSPPIQPSSTSQSPYPPSGNLVESFNALALAGNGSPPKHTPEPGFVGGFNPGFPPPVQPYPPSNMQPYPSPPASHTPGNPTGKPPSPGALPRPPAMPMPIPQHAYDQQPQSLTMQYALQPDGPFAPHSPPTRPVSASVLSTSIFNASPAPSTPASTGPSRPPAPAPPKVKPTRPRASSDPPTPTTTSSGKGDTVQCSGTTKKGDRCTRQVKANLASGSDIPDELFCHQHSKEVLTPSGFHARKNGTWVEFKDWIPSHLQADTQVSLRVEMEKSKSDRDEAGYIYTFEIRDLSSPDTIKLKVGRAVNLVKRLDEWGKQCGSKEQIPRGWYPGVADDDGTDGGGLSMLKGRIRPGPKGPWCHRLERLIHLELADLVYTGVYLDPKWPKPDSAPVVNGTSGTPKKQPAALGAQQGKKCPDCGQRHKEIFEFKRIKKGSFKGKEWDSIVKPVIEKWGAFVETYV</sequence>
<feature type="region of interest" description="Disordered" evidence="1">
    <location>
        <begin position="24"/>
        <end position="240"/>
    </location>
</feature>
<feature type="compositionally biased region" description="Polar residues" evidence="1">
    <location>
        <begin position="141"/>
        <end position="152"/>
    </location>
</feature>
<gene>
    <name evidence="2" type="ORF">HGRIS_011866</name>
</gene>
<feature type="compositionally biased region" description="Low complexity" evidence="1">
    <location>
        <begin position="210"/>
        <end position="224"/>
    </location>
</feature>
<feature type="compositionally biased region" description="Pro residues" evidence="1">
    <location>
        <begin position="195"/>
        <end position="205"/>
    </location>
</feature>
<dbReference type="Proteomes" id="UP001556367">
    <property type="component" value="Unassembled WGS sequence"/>
</dbReference>
<accession>A0ABR3JXE4</accession>